<accession>B3S6K2</accession>
<evidence type="ECO:0008006" key="4">
    <source>
        <dbReference type="Google" id="ProtNLM"/>
    </source>
</evidence>
<sequence length="522" mass="58992">MSKTTPKAKEGKKESILTENVRWTWKDGNLESVSLNPSVDKNQQNIGHRVKKNKQGAAISYVTNGKKKQNFNLVANSQTAKQLHKIDKVKYTFQNASTSPRPRRANDTSKGTVVTLADVKRAALDAVLDETGAVNETFQRCIDTLQLDTFLMAVLHYFAAFIEKTEEDRKPTIMENPWQREANLRNTCSTLRKLKFASKKLGQAYCVLVMGLGLEEQHHMQGGKSRVSAIFTDRDAFENLYAFSTCVVNIAFRRQYFNEVTKEMGRLFRSEMYNIALHKEDDVGDDRDPHESEIKRYVDVKVKELRAKKKEFAGGYMRQTVNSKVGHKKSKPSAITKSQTKDAIDALVVAVQDFNLTNIDENKEGRKIDRDDQDDNSKSKTKDSIEEKRNSITPKPRPVRHLPKRPPINSLIKDFKVTSNNLGTEEDVSADELAQLESNNVGIIGEPIEKFNKTNLMPFVDDGDDSEGQQSHHGTSYQNGKNTQDNASDSKLSSGQLTPNNELKNNDVSNNDDDEQREELKT</sequence>
<dbReference type="InterPro" id="IPR026142">
    <property type="entry name" value="Pro_pase_1_reg_su_36"/>
</dbReference>
<dbReference type="KEGG" id="tad:TRIADDRAFT_59834"/>
<feature type="compositionally biased region" description="Basic and acidic residues" evidence="1">
    <location>
        <begin position="365"/>
        <end position="390"/>
    </location>
</feature>
<dbReference type="PANTHER" id="PTHR21055">
    <property type="entry name" value="PROTEIN PHOSPHATASE 1 REGULATORY SUBUNIT 36"/>
    <property type="match status" value="1"/>
</dbReference>
<organism evidence="2 3">
    <name type="scientific">Trichoplax adhaerens</name>
    <name type="common">Trichoplax reptans</name>
    <dbReference type="NCBI Taxonomy" id="10228"/>
    <lineage>
        <taxon>Eukaryota</taxon>
        <taxon>Metazoa</taxon>
        <taxon>Placozoa</taxon>
        <taxon>Uniplacotomia</taxon>
        <taxon>Trichoplacea</taxon>
        <taxon>Trichoplacidae</taxon>
        <taxon>Trichoplax</taxon>
    </lineage>
</organism>
<feature type="region of interest" description="Disordered" evidence="1">
    <location>
        <begin position="365"/>
        <end position="412"/>
    </location>
</feature>
<protein>
    <recommendedName>
        <fullName evidence="4">Protein phosphatase 1 regulatory subunit 36</fullName>
    </recommendedName>
</protein>
<reference evidence="2 3" key="1">
    <citation type="journal article" date="2008" name="Nature">
        <title>The Trichoplax genome and the nature of placozoans.</title>
        <authorList>
            <person name="Srivastava M."/>
            <person name="Begovic E."/>
            <person name="Chapman J."/>
            <person name="Putnam N.H."/>
            <person name="Hellsten U."/>
            <person name="Kawashima T."/>
            <person name="Kuo A."/>
            <person name="Mitros T."/>
            <person name="Salamov A."/>
            <person name="Carpenter M.L."/>
            <person name="Signorovitch A.Y."/>
            <person name="Moreno M.A."/>
            <person name="Kamm K."/>
            <person name="Grimwood J."/>
            <person name="Schmutz J."/>
            <person name="Shapiro H."/>
            <person name="Grigoriev I.V."/>
            <person name="Buss L.W."/>
            <person name="Schierwater B."/>
            <person name="Dellaporta S.L."/>
            <person name="Rokhsar D.S."/>
        </authorList>
    </citation>
    <scope>NUCLEOTIDE SEQUENCE [LARGE SCALE GENOMIC DNA]</scope>
    <source>
        <strain evidence="2 3">Grell-BS-1999</strain>
    </source>
</reference>
<dbReference type="GO" id="GO:0019902">
    <property type="term" value="F:phosphatase binding"/>
    <property type="evidence" value="ECO:0007669"/>
    <property type="project" value="InterPro"/>
</dbReference>
<dbReference type="HOGENOM" id="CLU_522099_0_0_1"/>
<dbReference type="EMBL" id="DS985252">
    <property type="protein sequence ID" value="EDV21776.1"/>
    <property type="molecule type" value="Genomic_DNA"/>
</dbReference>
<keyword evidence="3" id="KW-1185">Reference proteome</keyword>
<gene>
    <name evidence="2" type="ORF">TRIADDRAFT_59834</name>
</gene>
<dbReference type="OrthoDB" id="6724830at2759"/>
<dbReference type="AlphaFoldDB" id="B3S6K2"/>
<name>B3S6K2_TRIAD</name>
<dbReference type="Proteomes" id="UP000009022">
    <property type="component" value="Unassembled WGS sequence"/>
</dbReference>
<feature type="region of interest" description="Disordered" evidence="1">
    <location>
        <begin position="456"/>
        <end position="522"/>
    </location>
</feature>
<dbReference type="CTD" id="6756994"/>
<dbReference type="Pfam" id="PF14895">
    <property type="entry name" value="PPPI_inhib"/>
    <property type="match status" value="1"/>
</dbReference>
<dbReference type="PANTHER" id="PTHR21055:SF3">
    <property type="entry name" value="PROTEIN PHOSPHATASE 1 REGULATORY SUBUNIT 36"/>
    <property type="match status" value="1"/>
</dbReference>
<dbReference type="RefSeq" id="XP_002115924.1">
    <property type="nucleotide sequence ID" value="XM_002115888.1"/>
</dbReference>
<feature type="compositionally biased region" description="Polar residues" evidence="1">
    <location>
        <begin position="468"/>
        <end position="509"/>
    </location>
</feature>
<dbReference type="GeneID" id="6756994"/>
<dbReference type="InParanoid" id="B3S6K2"/>
<proteinExistence type="predicted"/>
<evidence type="ECO:0000313" key="2">
    <source>
        <dbReference type="EMBL" id="EDV21776.1"/>
    </source>
</evidence>
<evidence type="ECO:0000313" key="3">
    <source>
        <dbReference type="Proteomes" id="UP000009022"/>
    </source>
</evidence>
<dbReference type="PhylomeDB" id="B3S6K2"/>
<evidence type="ECO:0000256" key="1">
    <source>
        <dbReference type="SAM" id="MobiDB-lite"/>
    </source>
</evidence>
<feature type="compositionally biased region" description="Acidic residues" evidence="1">
    <location>
        <begin position="510"/>
        <end position="522"/>
    </location>
</feature>
<dbReference type="FunCoup" id="B3S6K2">
    <property type="interactions" value="5"/>
</dbReference>
<dbReference type="eggNOG" id="ENOG502RH2T">
    <property type="taxonomic scope" value="Eukaryota"/>
</dbReference>